<dbReference type="PANTHER" id="PTHR46211:SF1">
    <property type="entry name" value="GLYCEROPHOSPHODIESTER PHOSPHODIESTERASE, CYTOPLASMIC"/>
    <property type="match status" value="1"/>
</dbReference>
<dbReference type="Gene3D" id="3.20.20.190">
    <property type="entry name" value="Phosphatidylinositol (PI) phosphodiesterase"/>
    <property type="match status" value="1"/>
</dbReference>
<evidence type="ECO:0000313" key="2">
    <source>
        <dbReference type="EMBL" id="SOC27080.1"/>
    </source>
</evidence>
<dbReference type="OrthoDB" id="384721at2"/>
<dbReference type="Pfam" id="PF03009">
    <property type="entry name" value="GDPD"/>
    <property type="match status" value="1"/>
</dbReference>
<reference evidence="3" key="1">
    <citation type="submission" date="2017-08" db="EMBL/GenBank/DDBJ databases">
        <authorList>
            <person name="Varghese N."/>
            <person name="Submissions S."/>
        </authorList>
    </citation>
    <scope>NUCLEOTIDE SEQUENCE [LARGE SCALE GENOMIC DNA]</scope>
    <source>
        <strain evidence="3">JC22</strain>
    </source>
</reference>
<accession>A0A285TTK2</accession>
<evidence type="ECO:0000313" key="3">
    <source>
        <dbReference type="Proteomes" id="UP000219636"/>
    </source>
</evidence>
<gene>
    <name evidence="2" type="ORF">SAMN05880501_1214</name>
</gene>
<dbReference type="GO" id="GO:0006629">
    <property type="term" value="P:lipid metabolic process"/>
    <property type="evidence" value="ECO:0007669"/>
    <property type="project" value="InterPro"/>
</dbReference>
<organism evidence="2 3">
    <name type="scientific">Ureibacillus xyleni</name>
    <dbReference type="NCBI Taxonomy" id="614648"/>
    <lineage>
        <taxon>Bacteria</taxon>
        <taxon>Bacillati</taxon>
        <taxon>Bacillota</taxon>
        <taxon>Bacilli</taxon>
        <taxon>Bacillales</taxon>
        <taxon>Caryophanaceae</taxon>
        <taxon>Ureibacillus</taxon>
    </lineage>
</organism>
<name>A0A285TTK2_9BACL</name>
<keyword evidence="3" id="KW-1185">Reference proteome</keyword>
<dbReference type="Proteomes" id="UP000219636">
    <property type="component" value="Unassembled WGS sequence"/>
</dbReference>
<dbReference type="InterPro" id="IPR017946">
    <property type="entry name" value="PLC-like_Pdiesterase_TIM-brl"/>
</dbReference>
<dbReference type="RefSeq" id="WP_097075311.1">
    <property type="nucleotide sequence ID" value="NZ_OBMQ01000021.1"/>
</dbReference>
<dbReference type="PANTHER" id="PTHR46211">
    <property type="entry name" value="GLYCEROPHOSPHORYL DIESTER PHOSPHODIESTERASE"/>
    <property type="match status" value="1"/>
</dbReference>
<feature type="domain" description="GP-PDE" evidence="1">
    <location>
        <begin position="5"/>
        <end position="237"/>
    </location>
</feature>
<sequence length="239" mass="27883">MTSKVSIFAHRGASGYALENTFKAFEKAKNLGADGIELDVQCTKDSVLVVYHDIDLFRLTGKRKKINECTYDELRTYSLGKHFFRKLSRDRIPALEEVITWANDCQMPLNIELKETLLENYEPLNQILRRIQLPKGSHFSSFHEELIKNVKMQRPDIETAFIITKKFNWNELNPSVHFDAIHANKKYYKLELLELCKMANKGIRFYNISGLETFLTNPHPSVIGWITDYPDRIVKRINK</sequence>
<evidence type="ECO:0000259" key="1">
    <source>
        <dbReference type="PROSITE" id="PS51704"/>
    </source>
</evidence>
<protein>
    <submittedName>
        <fullName evidence="2">Glycerophosphoryl diester phosphodiesterase</fullName>
    </submittedName>
</protein>
<dbReference type="InterPro" id="IPR030395">
    <property type="entry name" value="GP_PDE_dom"/>
</dbReference>
<dbReference type="PROSITE" id="PS51704">
    <property type="entry name" value="GP_PDE"/>
    <property type="match status" value="1"/>
</dbReference>
<dbReference type="AlphaFoldDB" id="A0A285TTK2"/>
<dbReference type="SUPFAM" id="SSF51695">
    <property type="entry name" value="PLC-like phosphodiesterases"/>
    <property type="match status" value="1"/>
</dbReference>
<dbReference type="GO" id="GO:0008081">
    <property type="term" value="F:phosphoric diester hydrolase activity"/>
    <property type="evidence" value="ECO:0007669"/>
    <property type="project" value="InterPro"/>
</dbReference>
<dbReference type="EMBL" id="OBMQ01000021">
    <property type="protein sequence ID" value="SOC27080.1"/>
    <property type="molecule type" value="Genomic_DNA"/>
</dbReference>
<proteinExistence type="predicted"/>